<keyword evidence="2" id="KW-1185">Reference proteome</keyword>
<dbReference type="AlphaFoldDB" id="A0A2L2XE43"/>
<protein>
    <submittedName>
        <fullName evidence="1">Uncharacterized protein</fullName>
    </submittedName>
</protein>
<evidence type="ECO:0000313" key="2">
    <source>
        <dbReference type="Proteomes" id="UP000239549"/>
    </source>
</evidence>
<dbReference type="EMBL" id="BFAV01000141">
    <property type="protein sequence ID" value="GBF34508.1"/>
    <property type="molecule type" value="Genomic_DNA"/>
</dbReference>
<name>A0A2L2XE43_9FIRM</name>
<dbReference type="RefSeq" id="WP_104372750.1">
    <property type="nucleotide sequence ID" value="NZ_BFAV01000141.1"/>
</dbReference>
<dbReference type="OrthoDB" id="2086299at2"/>
<proteinExistence type="predicted"/>
<organism evidence="1 2">
    <name type="scientific">Desulfocucumis palustris</name>
    <dbReference type="NCBI Taxonomy" id="1898651"/>
    <lineage>
        <taxon>Bacteria</taxon>
        <taxon>Bacillati</taxon>
        <taxon>Bacillota</taxon>
        <taxon>Clostridia</taxon>
        <taxon>Eubacteriales</taxon>
        <taxon>Desulfocucumaceae</taxon>
        <taxon>Desulfocucumis</taxon>
    </lineage>
</organism>
<sequence length="135" mass="15159">MSPWKKIILKYTENIDTVLPGESTPGEPFWALMEIKDGRNTGNYHSMGNRFGKTMLMLFPQKKMADWAARQLSEHVEGFEVRGISGKHLEVLLGLYEDGQPIELIVAASGLDDKGELQGASMTPGQIRDFISFDW</sequence>
<gene>
    <name evidence="1" type="ORF">DCCM_3626</name>
</gene>
<evidence type="ECO:0000313" key="1">
    <source>
        <dbReference type="EMBL" id="GBF34508.1"/>
    </source>
</evidence>
<dbReference type="Proteomes" id="UP000239549">
    <property type="component" value="Unassembled WGS sequence"/>
</dbReference>
<comment type="caution">
    <text evidence="1">The sequence shown here is derived from an EMBL/GenBank/DDBJ whole genome shotgun (WGS) entry which is preliminary data.</text>
</comment>
<reference evidence="2" key="1">
    <citation type="submission" date="2018-02" db="EMBL/GenBank/DDBJ databases">
        <title>Genome sequence of Desulfocucumis palustris strain NAW-5.</title>
        <authorList>
            <person name="Watanabe M."/>
            <person name="Kojima H."/>
            <person name="Fukui M."/>
        </authorList>
    </citation>
    <scope>NUCLEOTIDE SEQUENCE [LARGE SCALE GENOMIC DNA]</scope>
    <source>
        <strain evidence="2">NAW-5</strain>
    </source>
</reference>
<accession>A0A2L2XE43</accession>